<evidence type="ECO:0000256" key="1">
    <source>
        <dbReference type="PROSITE-ProRule" id="PRU00024"/>
    </source>
</evidence>
<name>A0A6J8C3M9_MYTCO</name>
<evidence type="ECO:0000259" key="4">
    <source>
        <dbReference type="PROSITE" id="PS50119"/>
    </source>
</evidence>
<proteinExistence type="predicted"/>
<dbReference type="SUPFAM" id="SSF63829">
    <property type="entry name" value="Calcium-dependent phosphotriesterase"/>
    <property type="match status" value="1"/>
</dbReference>
<organism evidence="5 6">
    <name type="scientific">Mytilus coruscus</name>
    <name type="common">Sea mussel</name>
    <dbReference type="NCBI Taxonomy" id="42192"/>
    <lineage>
        <taxon>Eukaryota</taxon>
        <taxon>Metazoa</taxon>
        <taxon>Spiralia</taxon>
        <taxon>Lophotrochozoa</taxon>
        <taxon>Mollusca</taxon>
        <taxon>Bivalvia</taxon>
        <taxon>Autobranchia</taxon>
        <taxon>Pteriomorphia</taxon>
        <taxon>Mytilida</taxon>
        <taxon>Mytiloidea</taxon>
        <taxon>Mytilidae</taxon>
        <taxon>Mytilinae</taxon>
        <taxon>Mytilus</taxon>
    </lineage>
</organism>
<keyword evidence="6" id="KW-1185">Reference proteome</keyword>
<feature type="transmembrane region" description="Helical" evidence="3">
    <location>
        <begin position="12"/>
        <end position="32"/>
    </location>
</feature>
<feature type="region of interest" description="Disordered" evidence="2">
    <location>
        <begin position="848"/>
        <end position="884"/>
    </location>
</feature>
<keyword evidence="3" id="KW-1133">Transmembrane helix</keyword>
<dbReference type="Pfam" id="PF18738">
    <property type="entry name" value="HEPN_DZIP3"/>
    <property type="match status" value="1"/>
</dbReference>
<keyword evidence="3" id="KW-0812">Transmembrane</keyword>
<evidence type="ECO:0000256" key="2">
    <source>
        <dbReference type="SAM" id="MobiDB-lite"/>
    </source>
</evidence>
<keyword evidence="1" id="KW-0863">Zinc-finger</keyword>
<gene>
    <name evidence="5" type="ORF">MCOR_25237</name>
</gene>
<keyword evidence="1" id="KW-0862">Zinc</keyword>
<reference evidence="5 6" key="1">
    <citation type="submission" date="2020-06" db="EMBL/GenBank/DDBJ databases">
        <authorList>
            <person name="Li R."/>
            <person name="Bekaert M."/>
        </authorList>
    </citation>
    <scope>NUCLEOTIDE SEQUENCE [LARGE SCALE GENOMIC DNA]</scope>
    <source>
        <strain evidence="6">wild</strain>
    </source>
</reference>
<dbReference type="Proteomes" id="UP000507470">
    <property type="component" value="Unassembled WGS sequence"/>
</dbReference>
<dbReference type="InterPro" id="IPR041249">
    <property type="entry name" value="HEPN_DZIP3"/>
</dbReference>
<accession>A0A6J8C3M9</accession>
<sequence length="1296" mass="150105">MKPKEPISIEQMQIWIYNIVLILFPKMMQLLLQNLITPRGLLNKYNNRDLKVNLTETERSVMEKLPKMTEFTIELCYKIIRFENLVPEPSSQWEILPREDHKEITDDIKRIVFNTNDVINKQGNDVLNTSYETFKGNVKGIVTRIDLYLGIESCQQCYKEVILLDAQLDICLRELRKLREIDFISSTTPKPIKIEVQNGERFARIGWVIIDVFLKILRAVIHLKIAADVLYTHCSIPPYWSRFTYDEQSKLKSLNSSLTYDFLDIPLVYRLLRQFSLIKEPANGWGQPPSNSDITTADDVERIRFLRNNFAHRSNINTTQPEFDDTFATFKDICSRMDVYFSHDSLSGYENDVKRIETTPMDYQLIQSYQRSLQELENIKLRFIKSPVKFYWGENVVSTLKNLRQVYKDEQDKREGVTDSKLNLQIVIQNVKDENAISKLIHEEFKNEINTELTAIQLLRVTKGSIIFHVSILREAVYSEEKYTEMHCLCNSQQLRSVLTFKIERSVFETDIKLKSKLGETVTTMLKHSNGKGQISDVSATISSDGFGEIAFANPVIDKSETVEEITESGSDVKQNIHDNISLNPTLKMDRDRLYKSDFQTEIGVRDDSTSIQMVNMEIAVEGKYEEIVLNVENLKCLLKLKGIPNDLQNTEVDEKSPDIKGNQLLCVEWTMECPKTWNLIIIASTINDKLPAFRDEINVEYVYTETNSKLVIQTTTNKYIFRSLSSIEVVVEKFINSIMNVCSLKSSEPEELSVSALVMITTDDDEAEFSESEFIKEVKKDQSIIGLKDNFVTCKHCTTGFSCVKCTSKIYMIRRLNQSLRMKEHTIEIQKYQLLLRYKPEEETRKTSKTAEIELSEESEQKKRKTAITSDMEKSEHARKALNQNDSNIRVDVKQALQKLGEIPVVDYYIKIYDKYIRDLNNKWLSDRYQYYNCNQIRPKNQKAILDNLFKEKKKRTQSIAKLINVIQNQDEFTTTDEAYGTDLRFLDVKNPATKCNHCNTEETSKISCYCKNCEIIICDNCVKEHRMKNKKDEYLYLSKILREYKLTDSWRNNNSVIVDLKCMHADIVVILHLVKLYTYNLTGGLINTHTFRTSLVNNSRMACISDTKLAVTVPPCNKIHIINIVNTITTTDLETPEKANMTGGMTCRMDILYVAFTDAIRLMDLSGHIQRVINIPSIYILHSVNNDKMLCVYSTDNAGETVSCLDLTNGSVFDFERFPFHPKDVTTDEVGNIIFIVDGVIWKADQDGKNFKIIISPKCYNSFERLVYNIDSKILVTFQKNRYNEAVQLYRKQE</sequence>
<keyword evidence="3" id="KW-0472">Membrane</keyword>
<protein>
    <recommendedName>
        <fullName evidence="4">B box-type domain-containing protein</fullName>
    </recommendedName>
</protein>
<evidence type="ECO:0000256" key="3">
    <source>
        <dbReference type="SAM" id="Phobius"/>
    </source>
</evidence>
<dbReference type="EMBL" id="CACVKT020004451">
    <property type="protein sequence ID" value="CAC5390121.1"/>
    <property type="molecule type" value="Genomic_DNA"/>
</dbReference>
<dbReference type="GO" id="GO:0008270">
    <property type="term" value="F:zinc ion binding"/>
    <property type="evidence" value="ECO:0007669"/>
    <property type="project" value="UniProtKB-KW"/>
</dbReference>
<evidence type="ECO:0000313" key="5">
    <source>
        <dbReference type="EMBL" id="CAC5390121.1"/>
    </source>
</evidence>
<keyword evidence="1" id="KW-0479">Metal-binding</keyword>
<feature type="domain" description="B box-type" evidence="4">
    <location>
        <begin position="995"/>
        <end position="1039"/>
    </location>
</feature>
<evidence type="ECO:0000313" key="6">
    <source>
        <dbReference type="Proteomes" id="UP000507470"/>
    </source>
</evidence>
<dbReference type="InterPro" id="IPR000315">
    <property type="entry name" value="Znf_B-box"/>
</dbReference>
<dbReference type="PROSITE" id="PS50119">
    <property type="entry name" value="ZF_BBOX"/>
    <property type="match status" value="1"/>
</dbReference>